<feature type="transmembrane region" description="Helical" evidence="1">
    <location>
        <begin position="101"/>
        <end position="119"/>
    </location>
</feature>
<gene>
    <name evidence="2" type="ORF">DM02DRAFT_397397</name>
</gene>
<dbReference type="Proteomes" id="UP000244855">
    <property type="component" value="Unassembled WGS sequence"/>
</dbReference>
<dbReference type="EMBL" id="KZ806059">
    <property type="protein sequence ID" value="PVH90874.1"/>
    <property type="molecule type" value="Genomic_DNA"/>
</dbReference>
<keyword evidence="3" id="KW-1185">Reference proteome</keyword>
<accession>A0A2V1D0U3</accession>
<keyword evidence="1" id="KW-0812">Transmembrane</keyword>
<protein>
    <submittedName>
        <fullName evidence="2">Uncharacterized protein</fullName>
    </submittedName>
</protein>
<name>A0A2V1D0U3_9PLEO</name>
<sequence length="122" mass="13777">MYTCITHCTTYLPPRARALCNTLLVHKHSSYLPVVHIIKRKEVTRARAPSPNNPHLRTYVESIYVQLCIHFTDHPSIHPPPPPPPFPRVCVRACVRAPARARVYVCVCIMSLSLSLSLLSGR</sequence>
<organism evidence="2 3">
    <name type="scientific">Periconia macrospinosa</name>
    <dbReference type="NCBI Taxonomy" id="97972"/>
    <lineage>
        <taxon>Eukaryota</taxon>
        <taxon>Fungi</taxon>
        <taxon>Dikarya</taxon>
        <taxon>Ascomycota</taxon>
        <taxon>Pezizomycotina</taxon>
        <taxon>Dothideomycetes</taxon>
        <taxon>Pleosporomycetidae</taxon>
        <taxon>Pleosporales</taxon>
        <taxon>Massarineae</taxon>
        <taxon>Periconiaceae</taxon>
        <taxon>Periconia</taxon>
    </lineage>
</organism>
<reference evidence="2 3" key="1">
    <citation type="journal article" date="2018" name="Sci. Rep.">
        <title>Comparative genomics provides insights into the lifestyle and reveals functional heterogeneity of dark septate endophytic fungi.</title>
        <authorList>
            <person name="Knapp D.G."/>
            <person name="Nemeth J.B."/>
            <person name="Barry K."/>
            <person name="Hainaut M."/>
            <person name="Henrissat B."/>
            <person name="Johnson J."/>
            <person name="Kuo A."/>
            <person name="Lim J.H.P."/>
            <person name="Lipzen A."/>
            <person name="Nolan M."/>
            <person name="Ohm R.A."/>
            <person name="Tamas L."/>
            <person name="Grigoriev I.V."/>
            <person name="Spatafora J.W."/>
            <person name="Nagy L.G."/>
            <person name="Kovacs G.M."/>
        </authorList>
    </citation>
    <scope>NUCLEOTIDE SEQUENCE [LARGE SCALE GENOMIC DNA]</scope>
    <source>
        <strain evidence="2 3">DSE2036</strain>
    </source>
</reference>
<evidence type="ECO:0000313" key="3">
    <source>
        <dbReference type="Proteomes" id="UP000244855"/>
    </source>
</evidence>
<keyword evidence="1" id="KW-1133">Transmembrane helix</keyword>
<evidence type="ECO:0000313" key="2">
    <source>
        <dbReference type="EMBL" id="PVH90874.1"/>
    </source>
</evidence>
<proteinExistence type="predicted"/>
<dbReference type="AlphaFoldDB" id="A0A2V1D0U3"/>
<evidence type="ECO:0000256" key="1">
    <source>
        <dbReference type="SAM" id="Phobius"/>
    </source>
</evidence>
<keyword evidence="1" id="KW-0472">Membrane</keyword>